<proteinExistence type="predicted"/>
<dbReference type="EMBL" id="BAAAYL010000001">
    <property type="protein sequence ID" value="GAA3378181.1"/>
    <property type="molecule type" value="Genomic_DNA"/>
</dbReference>
<evidence type="ECO:0000259" key="1">
    <source>
        <dbReference type="Pfam" id="PF04149"/>
    </source>
</evidence>
<organism evidence="2 3">
    <name type="scientific">Streptomyces sannanensis</name>
    <dbReference type="NCBI Taxonomy" id="285536"/>
    <lineage>
        <taxon>Bacteria</taxon>
        <taxon>Bacillati</taxon>
        <taxon>Actinomycetota</taxon>
        <taxon>Actinomycetes</taxon>
        <taxon>Kitasatosporales</taxon>
        <taxon>Streptomycetaceae</taxon>
        <taxon>Streptomyces</taxon>
    </lineage>
</organism>
<dbReference type="Proteomes" id="UP001499990">
    <property type="component" value="Unassembled WGS sequence"/>
</dbReference>
<accession>A0ABP6SJJ9</accession>
<evidence type="ECO:0000313" key="2">
    <source>
        <dbReference type="EMBL" id="GAA3378181.1"/>
    </source>
</evidence>
<keyword evidence="3" id="KW-1185">Reference proteome</keyword>
<reference evidence="3" key="1">
    <citation type="journal article" date="2019" name="Int. J. Syst. Evol. Microbiol.">
        <title>The Global Catalogue of Microorganisms (GCM) 10K type strain sequencing project: providing services to taxonomists for standard genome sequencing and annotation.</title>
        <authorList>
            <consortium name="The Broad Institute Genomics Platform"/>
            <consortium name="The Broad Institute Genome Sequencing Center for Infectious Disease"/>
            <person name="Wu L."/>
            <person name="Ma J."/>
        </authorList>
    </citation>
    <scope>NUCLEOTIDE SEQUENCE [LARGE SCALE GENOMIC DNA]</scope>
    <source>
        <strain evidence="3">JCM 9651</strain>
    </source>
</reference>
<comment type="caution">
    <text evidence="2">The sequence shown here is derived from an EMBL/GenBank/DDBJ whole genome shotgun (WGS) entry which is preliminary data.</text>
</comment>
<sequence>MTELAWQKSSYCGEGESCLHAAAAPDGTVELTESSDPARTVLTTTRATWASWLQALKAGDTSAAGIEVEAAPHDGIRIRSAETPSHVVTTTSKKWHAFVLGAQDGEFDHLAGT</sequence>
<feature type="domain" description="DUF397" evidence="1">
    <location>
        <begin position="4"/>
        <end position="57"/>
    </location>
</feature>
<dbReference type="Pfam" id="PF04149">
    <property type="entry name" value="DUF397"/>
    <property type="match status" value="1"/>
</dbReference>
<dbReference type="RefSeq" id="WP_345042781.1">
    <property type="nucleotide sequence ID" value="NZ_BAAAYL010000001.1"/>
</dbReference>
<evidence type="ECO:0000313" key="3">
    <source>
        <dbReference type="Proteomes" id="UP001499990"/>
    </source>
</evidence>
<gene>
    <name evidence="2" type="ORF">GCM10020367_56660</name>
</gene>
<dbReference type="InterPro" id="IPR007278">
    <property type="entry name" value="DUF397"/>
</dbReference>
<name>A0ABP6SJJ9_9ACTN</name>
<protein>
    <recommendedName>
        <fullName evidence="1">DUF397 domain-containing protein</fullName>
    </recommendedName>
</protein>